<dbReference type="Proteomes" id="UP000199584">
    <property type="component" value="Unassembled WGS sequence"/>
</dbReference>
<organism evidence="1 2">
    <name type="scientific">Desulfoscipio geothermicus DSM 3669</name>
    <dbReference type="NCBI Taxonomy" id="1121426"/>
    <lineage>
        <taxon>Bacteria</taxon>
        <taxon>Bacillati</taxon>
        <taxon>Bacillota</taxon>
        <taxon>Clostridia</taxon>
        <taxon>Eubacteriales</taxon>
        <taxon>Desulfallaceae</taxon>
        <taxon>Desulfoscipio</taxon>
    </lineage>
</organism>
<accession>A0A1I6ECB8</accession>
<gene>
    <name evidence="1" type="ORF">SAMN05660706_13544</name>
</gene>
<reference evidence="2" key="1">
    <citation type="submission" date="2016-10" db="EMBL/GenBank/DDBJ databases">
        <authorList>
            <person name="Varghese N."/>
            <person name="Submissions S."/>
        </authorList>
    </citation>
    <scope>NUCLEOTIDE SEQUENCE [LARGE SCALE GENOMIC DNA]</scope>
    <source>
        <strain evidence="2">DSM 3669</strain>
    </source>
</reference>
<evidence type="ECO:0000313" key="2">
    <source>
        <dbReference type="Proteomes" id="UP000199584"/>
    </source>
</evidence>
<dbReference type="STRING" id="39060.SAMN05660706_13544"/>
<evidence type="ECO:0008006" key="3">
    <source>
        <dbReference type="Google" id="ProtNLM"/>
    </source>
</evidence>
<dbReference type="AlphaFoldDB" id="A0A1I6ECB8"/>
<keyword evidence="2" id="KW-1185">Reference proteome</keyword>
<proteinExistence type="predicted"/>
<sequence>MTKAIEPENLRVYAKPTAGHGYAVIAEDTRTGRGIVIGTYAGHDAAKKAARYIEYRAKQKQIFIRI</sequence>
<name>A0A1I6ECB8_9FIRM</name>
<dbReference type="EMBL" id="FOYM01000035">
    <property type="protein sequence ID" value="SFR15396.1"/>
    <property type="molecule type" value="Genomic_DNA"/>
</dbReference>
<protein>
    <recommendedName>
        <fullName evidence="3">AP2 domain-containing protein</fullName>
    </recommendedName>
</protein>
<evidence type="ECO:0000313" key="1">
    <source>
        <dbReference type="EMBL" id="SFR15396.1"/>
    </source>
</evidence>